<protein>
    <submittedName>
        <fullName evidence="2">Uncharacterized protein</fullName>
    </submittedName>
</protein>
<dbReference type="Pfam" id="PF22258">
    <property type="entry name" value="DUF6949"/>
    <property type="match status" value="1"/>
</dbReference>
<keyword evidence="1" id="KW-0472">Membrane</keyword>
<evidence type="ECO:0000256" key="1">
    <source>
        <dbReference type="SAM" id="Phobius"/>
    </source>
</evidence>
<dbReference type="HOGENOM" id="CLU_173788_0_0_5"/>
<evidence type="ECO:0000313" key="2">
    <source>
        <dbReference type="EMBL" id="ABD88683.1"/>
    </source>
</evidence>
<keyword evidence="1" id="KW-1133">Transmembrane helix</keyword>
<dbReference type="InterPro" id="IPR053803">
    <property type="entry name" value="DUF6949"/>
</dbReference>
<dbReference type="eggNOG" id="ENOG5032V60">
    <property type="taxonomic scope" value="Bacteria"/>
</dbReference>
<feature type="transmembrane region" description="Helical" evidence="1">
    <location>
        <begin position="71"/>
        <end position="89"/>
    </location>
</feature>
<organism evidence="2">
    <name type="scientific">Rhodopseudomonas palustris (strain BisB18)</name>
    <dbReference type="NCBI Taxonomy" id="316056"/>
    <lineage>
        <taxon>Bacteria</taxon>
        <taxon>Pseudomonadati</taxon>
        <taxon>Pseudomonadota</taxon>
        <taxon>Alphaproteobacteria</taxon>
        <taxon>Hyphomicrobiales</taxon>
        <taxon>Nitrobacteraceae</taxon>
        <taxon>Rhodopseudomonas</taxon>
    </lineage>
</organism>
<dbReference type="AlphaFoldDB" id="Q212K3"/>
<proteinExistence type="predicted"/>
<reference evidence="2" key="1">
    <citation type="submission" date="2006-03" db="EMBL/GenBank/DDBJ databases">
        <title>Complete sequence of Rhodopseudomonas palustris BisB18.</title>
        <authorList>
            <consortium name="US DOE Joint Genome Institute"/>
            <person name="Copeland A."/>
            <person name="Lucas S."/>
            <person name="Lapidus A."/>
            <person name="Barry K."/>
            <person name="Detter J.C."/>
            <person name="Glavina del Rio T."/>
            <person name="Hammon N."/>
            <person name="Israni S."/>
            <person name="Dalin E."/>
            <person name="Tice H."/>
            <person name="Pitluck S."/>
            <person name="Chain P."/>
            <person name="Malfatti S."/>
            <person name="Shin M."/>
            <person name="Vergez L."/>
            <person name="Schmutz J."/>
            <person name="Larimer F."/>
            <person name="Land M."/>
            <person name="Hauser L."/>
            <person name="Pelletier D.A."/>
            <person name="Kyrpides N."/>
            <person name="Anderson I."/>
            <person name="Oda Y."/>
            <person name="Harwood C.S."/>
            <person name="Richardson P."/>
        </authorList>
    </citation>
    <scope>NUCLEOTIDE SEQUENCE [LARGE SCALE GENOMIC DNA]</scope>
    <source>
        <strain evidence="2">BisB18</strain>
    </source>
</reference>
<feature type="transmembrane region" description="Helical" evidence="1">
    <location>
        <begin position="101"/>
        <end position="124"/>
    </location>
</feature>
<dbReference type="STRING" id="316056.RPC_3141"/>
<accession>Q212K3</accession>
<dbReference type="EMBL" id="CP000301">
    <property type="protein sequence ID" value="ABD88683.1"/>
    <property type="molecule type" value="Genomic_DNA"/>
</dbReference>
<keyword evidence="1" id="KW-0812">Transmembrane</keyword>
<dbReference type="KEGG" id="rpc:RPC_3141"/>
<gene>
    <name evidence="2" type="ordered locus">RPC_3141</name>
</gene>
<name>Q212K3_RHOPB</name>
<feature type="transmembrane region" description="Helical" evidence="1">
    <location>
        <begin position="31"/>
        <end position="51"/>
    </location>
</feature>
<sequence length="131" mass="14452">MRWRPQRLSAITANVVVWEGKAMSPEVWNNLFSLLVGFALAGALTSGYQALARRQAGFGLLQRGAAPQTFAAVPFLVFAAPFIIMRNTLRDRQSQRRRAQFVMMATVLAGFWSMMSGTVLMMTLKALGVLA</sequence>